<organism evidence="3 4">
    <name type="scientific">Paracidovorax cattleyae</name>
    <dbReference type="NCBI Taxonomy" id="80868"/>
    <lineage>
        <taxon>Bacteria</taxon>
        <taxon>Pseudomonadati</taxon>
        <taxon>Pseudomonadota</taxon>
        <taxon>Betaproteobacteria</taxon>
        <taxon>Burkholderiales</taxon>
        <taxon>Comamonadaceae</taxon>
        <taxon>Paracidovorax</taxon>
    </lineage>
</organism>
<dbReference type="PROSITE" id="PS51819">
    <property type="entry name" value="VOC"/>
    <property type="match status" value="1"/>
</dbReference>
<name>A0A1H0MTY1_9BURK</name>
<gene>
    <name evidence="3" type="ORF">SAMN04489708_10467</name>
</gene>
<dbReference type="InterPro" id="IPR004360">
    <property type="entry name" value="Glyas_Fos-R_dOase_dom"/>
</dbReference>
<dbReference type="Gene3D" id="3.10.180.10">
    <property type="entry name" value="2,3-Dihydroxybiphenyl 1,2-Dioxygenase, domain 1"/>
    <property type="match status" value="1"/>
</dbReference>
<dbReference type="AlphaFoldDB" id="A0A1H0MTY1"/>
<dbReference type="GO" id="GO:0046872">
    <property type="term" value="F:metal ion binding"/>
    <property type="evidence" value="ECO:0007669"/>
    <property type="project" value="UniProtKB-KW"/>
</dbReference>
<dbReference type="InterPro" id="IPR037523">
    <property type="entry name" value="VOC_core"/>
</dbReference>
<dbReference type="PANTHER" id="PTHR43048">
    <property type="entry name" value="METHYLMALONYL-COA EPIMERASE"/>
    <property type="match status" value="1"/>
</dbReference>
<keyword evidence="1" id="KW-0479">Metal-binding</keyword>
<evidence type="ECO:0000259" key="2">
    <source>
        <dbReference type="PROSITE" id="PS51819"/>
    </source>
</evidence>
<dbReference type="RefSeq" id="WP_092832580.1">
    <property type="nucleotide sequence ID" value="NZ_CP028290.1"/>
</dbReference>
<proteinExistence type="predicted"/>
<sequence>MTTPLLPQLNHIGLTVHSIADTIAFYRQITTVEIYEEPVHISGDGVGQIIRVEKPDYHSCMARIGQRNFELIEHHTSKGRHLLAAHSDVCGIHLAFMVEDIEGVFQRVKALGIDPTTPEPYTAHELGGYKAFFFRDLNGVQVEIGQVH</sequence>
<dbReference type="SUPFAM" id="SSF54593">
    <property type="entry name" value="Glyoxalase/Bleomycin resistance protein/Dihydroxybiphenyl dioxygenase"/>
    <property type="match status" value="1"/>
</dbReference>
<dbReference type="EMBL" id="FNJL01000004">
    <property type="protein sequence ID" value="SDO83824.1"/>
    <property type="molecule type" value="Genomic_DNA"/>
</dbReference>
<dbReference type="PANTHER" id="PTHR43048:SF3">
    <property type="entry name" value="METHYLMALONYL-COA EPIMERASE, MITOCHONDRIAL"/>
    <property type="match status" value="1"/>
</dbReference>
<reference evidence="4" key="1">
    <citation type="submission" date="2016-10" db="EMBL/GenBank/DDBJ databases">
        <authorList>
            <person name="Varghese N."/>
            <person name="Submissions S."/>
        </authorList>
    </citation>
    <scope>NUCLEOTIDE SEQUENCE [LARGE SCALE GENOMIC DNA]</scope>
    <source>
        <strain evidence="4">DSM 17101</strain>
    </source>
</reference>
<dbReference type="OrthoDB" id="8812836at2"/>
<dbReference type="InterPro" id="IPR051785">
    <property type="entry name" value="MMCE/EMCE_epimerase"/>
</dbReference>
<evidence type="ECO:0000313" key="4">
    <source>
        <dbReference type="Proteomes" id="UP000199317"/>
    </source>
</evidence>
<keyword evidence="3" id="KW-0560">Oxidoreductase</keyword>
<evidence type="ECO:0000313" key="3">
    <source>
        <dbReference type="EMBL" id="SDO83824.1"/>
    </source>
</evidence>
<feature type="domain" description="VOC" evidence="2">
    <location>
        <begin position="8"/>
        <end position="147"/>
    </location>
</feature>
<evidence type="ECO:0000256" key="1">
    <source>
        <dbReference type="ARBA" id="ARBA00022723"/>
    </source>
</evidence>
<dbReference type="InterPro" id="IPR029068">
    <property type="entry name" value="Glyas_Bleomycin-R_OHBP_Dase"/>
</dbReference>
<keyword evidence="4" id="KW-1185">Reference proteome</keyword>
<dbReference type="Pfam" id="PF00903">
    <property type="entry name" value="Glyoxalase"/>
    <property type="match status" value="1"/>
</dbReference>
<dbReference type="GO" id="GO:0004493">
    <property type="term" value="F:methylmalonyl-CoA epimerase activity"/>
    <property type="evidence" value="ECO:0007669"/>
    <property type="project" value="TreeGrafter"/>
</dbReference>
<dbReference type="GO" id="GO:0046491">
    <property type="term" value="P:L-methylmalonyl-CoA metabolic process"/>
    <property type="evidence" value="ECO:0007669"/>
    <property type="project" value="TreeGrafter"/>
</dbReference>
<protein>
    <submittedName>
        <fullName evidence="3">Catechol 2,3-dioxygenase</fullName>
    </submittedName>
</protein>
<dbReference type="GO" id="GO:0051213">
    <property type="term" value="F:dioxygenase activity"/>
    <property type="evidence" value="ECO:0007669"/>
    <property type="project" value="UniProtKB-KW"/>
</dbReference>
<keyword evidence="3" id="KW-0223">Dioxygenase</keyword>
<accession>A0A1H0MTY1</accession>
<dbReference type="Proteomes" id="UP000199317">
    <property type="component" value="Unassembled WGS sequence"/>
</dbReference>